<evidence type="ECO:0000313" key="3">
    <source>
        <dbReference type="Proteomes" id="UP000607397"/>
    </source>
</evidence>
<accession>A0A8K2A8I8</accession>
<dbReference type="EMBL" id="WVIC01000022">
    <property type="protein sequence ID" value="NCJ07150.1"/>
    <property type="molecule type" value="Genomic_DNA"/>
</dbReference>
<gene>
    <name evidence="2" type="ORF">GS597_11670</name>
</gene>
<organism evidence="2 3">
    <name type="scientific">Petrachloros mirabilis ULC683</name>
    <dbReference type="NCBI Taxonomy" id="2781853"/>
    <lineage>
        <taxon>Bacteria</taxon>
        <taxon>Bacillati</taxon>
        <taxon>Cyanobacteriota</taxon>
        <taxon>Cyanophyceae</taxon>
        <taxon>Synechococcales</taxon>
        <taxon>Petrachlorosaceae</taxon>
        <taxon>Petrachloros</taxon>
        <taxon>Petrachloros mirabilis</taxon>
    </lineage>
</organism>
<evidence type="ECO:0000256" key="1">
    <source>
        <dbReference type="SAM" id="MobiDB-lite"/>
    </source>
</evidence>
<keyword evidence="3" id="KW-1185">Reference proteome</keyword>
<name>A0A8K2A8I8_9CYAN</name>
<feature type="region of interest" description="Disordered" evidence="1">
    <location>
        <begin position="1"/>
        <end position="38"/>
    </location>
</feature>
<reference evidence="2" key="1">
    <citation type="submission" date="2019-12" db="EMBL/GenBank/DDBJ databases">
        <title>High-Quality draft genome sequences of three cyanobacteria isolated from the limestone walls of the Old Cathedral of Coimbra.</title>
        <authorList>
            <person name="Tiago I."/>
            <person name="Soares F."/>
            <person name="Portugal A."/>
        </authorList>
    </citation>
    <scope>NUCLEOTIDE SEQUENCE [LARGE SCALE GENOMIC DNA]</scope>
    <source>
        <strain evidence="2">C</strain>
    </source>
</reference>
<evidence type="ECO:0000313" key="2">
    <source>
        <dbReference type="EMBL" id="NCJ07150.1"/>
    </source>
</evidence>
<dbReference type="Proteomes" id="UP000607397">
    <property type="component" value="Unassembled WGS sequence"/>
</dbReference>
<dbReference type="AlphaFoldDB" id="A0A8K2A8I8"/>
<protein>
    <submittedName>
        <fullName evidence="2">Uncharacterized protein</fullName>
    </submittedName>
</protein>
<sequence>MAQERAEARRRSRETARRVAQEQSEANRRAEEAERTARRARVEARYRIAQIRYQLDPIPAHRQELEAVLAFWEEYGETL</sequence>
<proteinExistence type="predicted"/>
<comment type="caution">
    <text evidence="2">The sequence shown here is derived from an EMBL/GenBank/DDBJ whole genome shotgun (WGS) entry which is preliminary data.</text>
</comment>